<dbReference type="EMBL" id="CM027688">
    <property type="protein sequence ID" value="KAG0518162.1"/>
    <property type="molecule type" value="Genomic_DNA"/>
</dbReference>
<dbReference type="Proteomes" id="UP000807115">
    <property type="component" value="Chromosome 9"/>
</dbReference>
<name>A0A921QA54_SORBI</name>
<evidence type="ECO:0000313" key="2">
    <source>
        <dbReference type="Proteomes" id="UP000807115"/>
    </source>
</evidence>
<proteinExistence type="predicted"/>
<reference evidence="1" key="1">
    <citation type="journal article" date="2019" name="BMC Genomics">
        <title>A new reference genome for Sorghum bicolor reveals high levels of sequence similarity between sweet and grain genotypes: implications for the genetics of sugar metabolism.</title>
        <authorList>
            <person name="Cooper E.A."/>
            <person name="Brenton Z.W."/>
            <person name="Flinn B.S."/>
            <person name="Jenkins J."/>
            <person name="Shu S."/>
            <person name="Flowers D."/>
            <person name="Luo F."/>
            <person name="Wang Y."/>
            <person name="Xia P."/>
            <person name="Barry K."/>
            <person name="Daum C."/>
            <person name="Lipzen A."/>
            <person name="Yoshinaga Y."/>
            <person name="Schmutz J."/>
            <person name="Saski C."/>
            <person name="Vermerris W."/>
            <person name="Kresovich S."/>
        </authorList>
    </citation>
    <scope>NUCLEOTIDE SEQUENCE</scope>
</reference>
<comment type="caution">
    <text evidence="1">The sequence shown here is derived from an EMBL/GenBank/DDBJ whole genome shotgun (WGS) entry which is preliminary data.</text>
</comment>
<accession>A0A921QA54</accession>
<sequence>MLSGSHVSIIRLEHAEDSITWQTLYPEWIDEEEETEIPSWPSLPEPSARRGVRFDVIAVKLPHTRVAGWSRDVARLHLQLSAAKLVVTSSKRNHKVHVLFVTECKRLGCDSFPIPNLFPCKNLVRHEGNAWLCSPDSEALREKLRLPVGSSRLFSVDRRREAYAIILHSVSEYVCSAIQKPKAFVKQDQPGT</sequence>
<evidence type="ECO:0000313" key="1">
    <source>
        <dbReference type="EMBL" id="KAG0518162.1"/>
    </source>
</evidence>
<dbReference type="AlphaFoldDB" id="A0A921QA54"/>
<organism evidence="1 2">
    <name type="scientific">Sorghum bicolor</name>
    <name type="common">Sorghum</name>
    <name type="synonym">Sorghum vulgare</name>
    <dbReference type="NCBI Taxonomy" id="4558"/>
    <lineage>
        <taxon>Eukaryota</taxon>
        <taxon>Viridiplantae</taxon>
        <taxon>Streptophyta</taxon>
        <taxon>Embryophyta</taxon>
        <taxon>Tracheophyta</taxon>
        <taxon>Spermatophyta</taxon>
        <taxon>Magnoliopsida</taxon>
        <taxon>Liliopsida</taxon>
        <taxon>Poales</taxon>
        <taxon>Poaceae</taxon>
        <taxon>PACMAD clade</taxon>
        <taxon>Panicoideae</taxon>
        <taxon>Andropogonodae</taxon>
        <taxon>Andropogoneae</taxon>
        <taxon>Sorghinae</taxon>
        <taxon>Sorghum</taxon>
    </lineage>
</organism>
<gene>
    <name evidence="1" type="ORF">BDA96_09G151600</name>
</gene>
<reference evidence="1" key="2">
    <citation type="submission" date="2020-10" db="EMBL/GenBank/DDBJ databases">
        <authorList>
            <person name="Cooper E.A."/>
            <person name="Brenton Z.W."/>
            <person name="Flinn B.S."/>
            <person name="Jenkins J."/>
            <person name="Shu S."/>
            <person name="Flowers D."/>
            <person name="Luo F."/>
            <person name="Wang Y."/>
            <person name="Xia P."/>
            <person name="Barry K."/>
            <person name="Daum C."/>
            <person name="Lipzen A."/>
            <person name="Yoshinaga Y."/>
            <person name="Schmutz J."/>
            <person name="Saski C."/>
            <person name="Vermerris W."/>
            <person name="Kresovich S."/>
        </authorList>
    </citation>
    <scope>NUCLEOTIDE SEQUENCE</scope>
</reference>
<protein>
    <submittedName>
        <fullName evidence="1">Uncharacterized protein</fullName>
    </submittedName>
</protein>